<dbReference type="Pfam" id="PF00990">
    <property type="entry name" value="GGDEF"/>
    <property type="match status" value="1"/>
</dbReference>
<dbReference type="Gene3D" id="2.60.40.2380">
    <property type="match status" value="1"/>
</dbReference>
<dbReference type="InterPro" id="IPR029787">
    <property type="entry name" value="Nucleotide_cyclase"/>
</dbReference>
<accession>A0ABT2YSF0</accession>
<dbReference type="InterPro" id="IPR050706">
    <property type="entry name" value="Cyclic-di-GMP_PDE-like"/>
</dbReference>
<gene>
    <name evidence="3" type="ORF">OFY17_07960</name>
</gene>
<dbReference type="Proteomes" id="UP001209713">
    <property type="component" value="Unassembled WGS sequence"/>
</dbReference>
<comment type="caution">
    <text evidence="3">The sequence shown here is derived from an EMBL/GenBank/DDBJ whole genome shotgun (WGS) entry which is preliminary data.</text>
</comment>
<sequence length="825" mass="94308">MKRLIFITICIAVTLLSTSVLSRTIPLENLPTLISNKDTTANEVLASSDFQTDLYEESQDFSNEIFWHKISLPKPEILEGKRSWQLNLSYYVIEELDFYLYHGDQLHQHWSRGALQNWTKESGTYSGIWIPITLSLNENTTLLVRKAGNSPLLTPFKIFDAQEAEKQKKQKVFFWAFIISSLLMLFTHNLFVYVLLKQPGFLYYLSLNAILFIALAIITGFNRWIFPEDVSQWIMRNLFTVFGVGTWVIYRFSINFLKETKTPAPNSVFNKYGDIIFIVFLILSQTIIVKYHALAFALLEVFILITCTSWGISAYLKGFLVARFYLFSWVSLMVGCILNTMIYWKLLPVNIVTESILPISCLIQLLGLSFAVADKSNYFEKERKAANLTDKATDLPNRSYFFDELPIEIKKVQAFHPQLALIVINITSHMSFSKAFGPVKADSTLSNMINLVHGKVRKMDGVFPMKTLNGDTKYIIRMSPTIIGVLSTKPHELDRQVLQIEEIINKYNDIDNSLFCHEYKIGSALYPSQADTLDALYQNALIANNSDDSPDSNWTSYDEEIKSSHIYHISLITYLTDDIKNNKLHFEVQPQVDLEENKICGAEVLIRWKSELLGKIPPSSFIPLAEQTGLIHLLTKMIFEKVFTWVSESPQLTTQNLSLNISALDLLQENFATQIESLIKQYNLSASQFTIEVTETSSFENSPMVQNNISKLHDIGFKLSIDDFGVGFSSMQNIISLDADELKIDQSFVKNLSHDKQSQILCQNIINFSKQLNITNVAEGIESEDELNLLKKWNCKIGQGYFLYRPMSPNAYLTLIEEQNQPLSE</sequence>
<dbReference type="Pfam" id="PF07695">
    <property type="entry name" value="7TMR-DISM_7TM"/>
    <property type="match status" value="1"/>
</dbReference>
<dbReference type="InterPro" id="IPR035919">
    <property type="entry name" value="EAL_sf"/>
</dbReference>
<dbReference type="CDD" id="cd01948">
    <property type="entry name" value="EAL"/>
    <property type="match status" value="1"/>
</dbReference>
<evidence type="ECO:0000259" key="2">
    <source>
        <dbReference type="PROSITE" id="PS50883"/>
    </source>
</evidence>
<dbReference type="SUPFAM" id="SSF141868">
    <property type="entry name" value="EAL domain-like"/>
    <property type="match status" value="1"/>
</dbReference>
<dbReference type="InterPro" id="IPR011623">
    <property type="entry name" value="7TMR_DISM_rcpt_extracell_dom1"/>
</dbReference>
<evidence type="ECO:0000313" key="4">
    <source>
        <dbReference type="Proteomes" id="UP001209713"/>
    </source>
</evidence>
<feature type="transmembrane region" description="Helical" evidence="1">
    <location>
        <begin position="172"/>
        <end position="194"/>
    </location>
</feature>
<proteinExistence type="predicted"/>
<dbReference type="Pfam" id="PF00563">
    <property type="entry name" value="EAL"/>
    <property type="match status" value="1"/>
</dbReference>
<dbReference type="SUPFAM" id="SSF55073">
    <property type="entry name" value="Nucleotide cyclase"/>
    <property type="match status" value="1"/>
</dbReference>
<feature type="transmembrane region" description="Helical" evidence="1">
    <location>
        <begin position="201"/>
        <end position="221"/>
    </location>
</feature>
<feature type="transmembrane region" description="Helical" evidence="1">
    <location>
        <begin position="294"/>
        <end position="312"/>
    </location>
</feature>
<dbReference type="Pfam" id="PF07696">
    <property type="entry name" value="7TMR-DISMED2"/>
    <property type="match status" value="1"/>
</dbReference>
<dbReference type="SMART" id="SM00052">
    <property type="entry name" value="EAL"/>
    <property type="match status" value="1"/>
</dbReference>
<keyword evidence="1" id="KW-0812">Transmembrane</keyword>
<feature type="domain" description="EAL" evidence="2">
    <location>
        <begin position="568"/>
        <end position="820"/>
    </location>
</feature>
<dbReference type="RefSeq" id="WP_263530199.1">
    <property type="nucleotide sequence ID" value="NZ_JAOVZB010000003.1"/>
</dbReference>
<feature type="transmembrane region" description="Helical" evidence="1">
    <location>
        <begin position="324"/>
        <end position="344"/>
    </location>
</feature>
<feature type="transmembrane region" description="Helical" evidence="1">
    <location>
        <begin position="272"/>
        <end position="288"/>
    </location>
</feature>
<keyword evidence="4" id="KW-1185">Reference proteome</keyword>
<dbReference type="PANTHER" id="PTHR33121:SF70">
    <property type="entry name" value="SIGNALING PROTEIN YKOW"/>
    <property type="match status" value="1"/>
</dbReference>
<keyword evidence="1" id="KW-0472">Membrane</keyword>
<name>A0ABT2YSF0_9GAMM</name>
<dbReference type="Gene3D" id="3.30.70.270">
    <property type="match status" value="1"/>
</dbReference>
<dbReference type="EMBL" id="JAOVZB010000003">
    <property type="protein sequence ID" value="MCV2402818.1"/>
    <property type="molecule type" value="Genomic_DNA"/>
</dbReference>
<dbReference type="Gene3D" id="3.20.20.450">
    <property type="entry name" value="EAL domain"/>
    <property type="match status" value="1"/>
</dbReference>
<evidence type="ECO:0000256" key="1">
    <source>
        <dbReference type="SAM" id="Phobius"/>
    </source>
</evidence>
<dbReference type="PANTHER" id="PTHR33121">
    <property type="entry name" value="CYCLIC DI-GMP PHOSPHODIESTERASE PDEF"/>
    <property type="match status" value="1"/>
</dbReference>
<keyword evidence="1" id="KW-1133">Transmembrane helix</keyword>
<dbReference type="InterPro" id="IPR001633">
    <property type="entry name" value="EAL_dom"/>
</dbReference>
<dbReference type="PROSITE" id="PS50883">
    <property type="entry name" value="EAL"/>
    <property type="match status" value="1"/>
</dbReference>
<organism evidence="3 4">
    <name type="scientific">Marinomonas sargassi</name>
    <dbReference type="NCBI Taxonomy" id="2984494"/>
    <lineage>
        <taxon>Bacteria</taxon>
        <taxon>Pseudomonadati</taxon>
        <taxon>Pseudomonadota</taxon>
        <taxon>Gammaproteobacteria</taxon>
        <taxon>Oceanospirillales</taxon>
        <taxon>Oceanospirillaceae</taxon>
        <taxon>Marinomonas</taxon>
    </lineage>
</organism>
<dbReference type="InterPro" id="IPR043128">
    <property type="entry name" value="Rev_trsase/Diguanyl_cyclase"/>
</dbReference>
<reference evidence="3 4" key="1">
    <citation type="submission" date="2022-10" db="EMBL/GenBank/DDBJ databases">
        <title>Marinomonas transparenta sp. nov. and Marinomonas sargassi sp. nov., isolated from marine alga (Sargassum natans (L.) Gaillon).</title>
        <authorList>
            <person name="Wang Y."/>
        </authorList>
    </citation>
    <scope>NUCLEOTIDE SEQUENCE [LARGE SCALE GENOMIC DNA]</scope>
    <source>
        <strain evidence="3 4">C2222</strain>
    </source>
</reference>
<evidence type="ECO:0000313" key="3">
    <source>
        <dbReference type="EMBL" id="MCV2402818.1"/>
    </source>
</evidence>
<protein>
    <submittedName>
        <fullName evidence="3">EAL domain-containing protein</fullName>
    </submittedName>
</protein>
<dbReference type="InterPro" id="IPR011622">
    <property type="entry name" value="7TMR_DISM_rcpt_extracell_dom2"/>
</dbReference>
<dbReference type="InterPro" id="IPR000160">
    <property type="entry name" value="GGDEF_dom"/>
</dbReference>
<feature type="transmembrane region" description="Helical" evidence="1">
    <location>
        <begin position="233"/>
        <end position="252"/>
    </location>
</feature>